<dbReference type="EMBL" id="JAOCZP010000010">
    <property type="protein sequence ID" value="MCT7378025.1"/>
    <property type="molecule type" value="Genomic_DNA"/>
</dbReference>
<evidence type="ECO:0000313" key="5">
    <source>
        <dbReference type="EMBL" id="MCT7378025.1"/>
    </source>
</evidence>
<evidence type="ECO:0000259" key="4">
    <source>
        <dbReference type="PROSITE" id="PS01124"/>
    </source>
</evidence>
<evidence type="ECO:0000256" key="2">
    <source>
        <dbReference type="ARBA" id="ARBA00023125"/>
    </source>
</evidence>
<dbReference type="RefSeq" id="WP_425248634.1">
    <property type="nucleotide sequence ID" value="NZ_JAOCZP010000010.1"/>
</dbReference>
<dbReference type="PROSITE" id="PS01124">
    <property type="entry name" value="HTH_ARAC_FAMILY_2"/>
    <property type="match status" value="1"/>
</dbReference>
<comment type="caution">
    <text evidence="5">The sequence shown here is derived from an EMBL/GenBank/DDBJ whole genome shotgun (WGS) entry which is preliminary data.</text>
</comment>
<sequence length="281" mass="31354">MVELHAKGTHDGQPAEADRRRHWIETAEANVIALPADYPDGHHVKTHRHTRSQLLYALSGVVMVSTDYGRWIVPPEHAIWLPAGVDHSVDMLGDVQMRSVYVRLGAIAGLPEDLRVFSVTGLMRNLIVEAMALPPEEPPAGRGALILDLLLHEIPNLPERPLALPFPADRRLALLCRRFLKAPSPHTTIDEWAKAAGMSRRSFTRTFHRETGLSLSMWRQQACLFAALPRLADGEPVTTVALDLGYESVAAFITMFRRMIGEPPRTWLKRGRRHTAATMPG</sequence>
<dbReference type="SUPFAM" id="SSF46689">
    <property type="entry name" value="Homeodomain-like"/>
    <property type="match status" value="1"/>
</dbReference>
<dbReference type="InterPro" id="IPR014710">
    <property type="entry name" value="RmlC-like_jellyroll"/>
</dbReference>
<dbReference type="PANTHER" id="PTHR11019:SF159">
    <property type="entry name" value="TRANSCRIPTIONAL REGULATOR-RELATED"/>
    <property type="match status" value="1"/>
</dbReference>
<proteinExistence type="predicted"/>
<protein>
    <submittedName>
        <fullName evidence="5">Helix-turn-helix transcriptional regulator</fullName>
    </submittedName>
</protein>
<keyword evidence="6" id="KW-1185">Reference proteome</keyword>
<dbReference type="Pfam" id="PF02311">
    <property type="entry name" value="AraC_binding"/>
    <property type="match status" value="1"/>
</dbReference>
<dbReference type="InterPro" id="IPR009057">
    <property type="entry name" value="Homeodomain-like_sf"/>
</dbReference>
<dbReference type="Gene3D" id="2.60.120.10">
    <property type="entry name" value="Jelly Rolls"/>
    <property type="match status" value="1"/>
</dbReference>
<keyword evidence="3" id="KW-0804">Transcription</keyword>
<dbReference type="PANTHER" id="PTHR11019">
    <property type="entry name" value="HTH-TYPE TRANSCRIPTIONAL REGULATOR NIMR"/>
    <property type="match status" value="1"/>
</dbReference>
<organism evidence="5 6">
    <name type="scientific">Chelativorans salis</name>
    <dbReference type="NCBI Taxonomy" id="2978478"/>
    <lineage>
        <taxon>Bacteria</taxon>
        <taxon>Pseudomonadati</taxon>
        <taxon>Pseudomonadota</taxon>
        <taxon>Alphaproteobacteria</taxon>
        <taxon>Hyphomicrobiales</taxon>
        <taxon>Phyllobacteriaceae</taxon>
        <taxon>Chelativorans</taxon>
    </lineage>
</organism>
<dbReference type="Gene3D" id="1.10.10.60">
    <property type="entry name" value="Homeodomain-like"/>
    <property type="match status" value="2"/>
</dbReference>
<evidence type="ECO:0000256" key="1">
    <source>
        <dbReference type="ARBA" id="ARBA00023015"/>
    </source>
</evidence>
<reference evidence="5 6" key="1">
    <citation type="submission" date="2022-09" db="EMBL/GenBank/DDBJ databases">
        <title>Chelativorans salina sp. nov., a novel slightly halophilic bacterium isolated from a saline lake sediment enrichment.</title>
        <authorList>
            <person name="Gao L."/>
            <person name="Fang B.-Z."/>
            <person name="Li W.-J."/>
        </authorList>
    </citation>
    <scope>NUCLEOTIDE SEQUENCE [LARGE SCALE GENOMIC DNA]</scope>
    <source>
        <strain evidence="5 6">EGI FJ00035</strain>
    </source>
</reference>
<name>A0ABT2LU13_9HYPH</name>
<dbReference type="SMART" id="SM00342">
    <property type="entry name" value="HTH_ARAC"/>
    <property type="match status" value="1"/>
</dbReference>
<dbReference type="InterPro" id="IPR003313">
    <property type="entry name" value="AraC-bd"/>
</dbReference>
<evidence type="ECO:0000256" key="3">
    <source>
        <dbReference type="ARBA" id="ARBA00023163"/>
    </source>
</evidence>
<gene>
    <name evidence="5" type="ORF">N5A92_23690</name>
</gene>
<dbReference type="Pfam" id="PF12833">
    <property type="entry name" value="HTH_18"/>
    <property type="match status" value="1"/>
</dbReference>
<accession>A0ABT2LU13</accession>
<keyword evidence="1" id="KW-0805">Transcription regulation</keyword>
<dbReference type="InterPro" id="IPR018060">
    <property type="entry name" value="HTH_AraC"/>
</dbReference>
<feature type="domain" description="HTH araC/xylS-type" evidence="4">
    <location>
        <begin position="169"/>
        <end position="270"/>
    </location>
</feature>
<dbReference type="SUPFAM" id="SSF51182">
    <property type="entry name" value="RmlC-like cupins"/>
    <property type="match status" value="1"/>
</dbReference>
<dbReference type="InterPro" id="IPR011051">
    <property type="entry name" value="RmlC_Cupin_sf"/>
</dbReference>
<dbReference type="Proteomes" id="UP001320831">
    <property type="component" value="Unassembled WGS sequence"/>
</dbReference>
<keyword evidence="2" id="KW-0238">DNA-binding</keyword>
<dbReference type="CDD" id="cd06124">
    <property type="entry name" value="cupin_NimR-like_N"/>
    <property type="match status" value="1"/>
</dbReference>
<evidence type="ECO:0000313" key="6">
    <source>
        <dbReference type="Proteomes" id="UP001320831"/>
    </source>
</evidence>